<dbReference type="Pfam" id="PF02148">
    <property type="entry name" value="zf-UBP"/>
    <property type="match status" value="1"/>
</dbReference>
<dbReference type="VEuPathDB" id="FungiDB:LELG_00584"/>
<dbReference type="PANTHER" id="PTHR24007:SF7">
    <property type="entry name" value="BRCA1-ASSOCIATED PROTEIN"/>
    <property type="match status" value="1"/>
</dbReference>
<dbReference type="GO" id="GO:0043130">
    <property type="term" value="F:ubiquitin binding"/>
    <property type="evidence" value="ECO:0007669"/>
    <property type="project" value="EnsemblFungi"/>
</dbReference>
<dbReference type="PROSITE" id="PS50271">
    <property type="entry name" value="ZF_UBP"/>
    <property type="match status" value="1"/>
</dbReference>
<dbReference type="Gene3D" id="3.30.40.10">
    <property type="entry name" value="Zinc/RING finger domain, C3HC4 (zinc finger)"/>
    <property type="match status" value="2"/>
</dbReference>
<dbReference type="EMBL" id="CH981524">
    <property type="protein sequence ID" value="EDK42406.1"/>
    <property type="molecule type" value="Genomic_DNA"/>
</dbReference>
<evidence type="ECO:0008006" key="11">
    <source>
        <dbReference type="Google" id="ProtNLM"/>
    </source>
</evidence>
<organism evidence="9 10">
    <name type="scientific">Lodderomyces elongisporus (strain ATCC 11503 / CBS 2605 / JCM 1781 / NBRC 1676 / NRRL YB-4239)</name>
    <name type="common">Yeast</name>
    <name type="synonym">Saccharomyces elongisporus</name>
    <dbReference type="NCBI Taxonomy" id="379508"/>
    <lineage>
        <taxon>Eukaryota</taxon>
        <taxon>Fungi</taxon>
        <taxon>Dikarya</taxon>
        <taxon>Ascomycota</taxon>
        <taxon>Saccharomycotina</taxon>
        <taxon>Pichiomycetes</taxon>
        <taxon>Debaryomycetaceae</taxon>
        <taxon>Candida/Lodderomyces clade</taxon>
        <taxon>Lodderomyces</taxon>
    </lineage>
</organism>
<dbReference type="InterPro" id="IPR013083">
    <property type="entry name" value="Znf_RING/FYVE/PHD"/>
</dbReference>
<dbReference type="GeneID" id="5235273"/>
<dbReference type="GO" id="GO:0061630">
    <property type="term" value="F:ubiquitin protein ligase activity"/>
    <property type="evidence" value="ECO:0007669"/>
    <property type="project" value="TreeGrafter"/>
</dbReference>
<keyword evidence="2 4" id="KW-0863">Zinc-finger</keyword>
<feature type="compositionally biased region" description="Basic residues" evidence="6">
    <location>
        <begin position="651"/>
        <end position="660"/>
    </location>
</feature>
<feature type="domain" description="RING-type" evidence="7">
    <location>
        <begin position="262"/>
        <end position="302"/>
    </location>
</feature>
<dbReference type="InterPro" id="IPR047243">
    <property type="entry name" value="RING-H2_BRAP2"/>
</dbReference>
<dbReference type="InterPro" id="IPR001607">
    <property type="entry name" value="Znf_UBP"/>
</dbReference>
<dbReference type="SMART" id="SM00290">
    <property type="entry name" value="ZnF_UBP"/>
    <property type="match status" value="1"/>
</dbReference>
<dbReference type="PANTHER" id="PTHR24007">
    <property type="entry name" value="BRCA1-ASSOCIATED PROTEIN"/>
    <property type="match status" value="1"/>
</dbReference>
<feature type="region of interest" description="Disordered" evidence="6">
    <location>
        <begin position="627"/>
        <end position="660"/>
    </location>
</feature>
<dbReference type="InterPro" id="IPR001841">
    <property type="entry name" value="Znf_RING"/>
</dbReference>
<keyword evidence="5" id="KW-0175">Coiled coil</keyword>
<dbReference type="CDD" id="cd16457">
    <property type="entry name" value="RING-H2_BRAP2"/>
    <property type="match status" value="1"/>
</dbReference>
<evidence type="ECO:0000256" key="4">
    <source>
        <dbReference type="PROSITE-ProRule" id="PRU00502"/>
    </source>
</evidence>
<feature type="region of interest" description="Disordered" evidence="6">
    <location>
        <begin position="82"/>
        <end position="112"/>
    </location>
</feature>
<dbReference type="OMA" id="SIECIDM"/>
<name>A5DT98_LODEL</name>
<dbReference type="SUPFAM" id="SSF57850">
    <property type="entry name" value="RING/U-box"/>
    <property type="match status" value="2"/>
</dbReference>
<accession>A5DT98</accession>
<dbReference type="GO" id="GO:0007265">
    <property type="term" value="P:Ras protein signal transduction"/>
    <property type="evidence" value="ECO:0007669"/>
    <property type="project" value="TreeGrafter"/>
</dbReference>
<dbReference type="OrthoDB" id="273556at2759"/>
<keyword evidence="10" id="KW-1185">Reference proteome</keyword>
<evidence type="ECO:0000313" key="10">
    <source>
        <dbReference type="Proteomes" id="UP000001996"/>
    </source>
</evidence>
<dbReference type="InterPro" id="IPR034931">
    <property type="entry name" value="ETP1_RRM"/>
</dbReference>
<keyword evidence="1" id="KW-0479">Metal-binding</keyword>
<evidence type="ECO:0000256" key="1">
    <source>
        <dbReference type="ARBA" id="ARBA00022723"/>
    </source>
</evidence>
<proteinExistence type="predicted"/>
<dbReference type="InParanoid" id="A5DT98"/>
<keyword evidence="3" id="KW-0862">Zinc</keyword>
<reference evidence="9 10" key="1">
    <citation type="journal article" date="2009" name="Nature">
        <title>Evolution of pathogenicity and sexual reproduction in eight Candida genomes.</title>
        <authorList>
            <person name="Butler G."/>
            <person name="Rasmussen M.D."/>
            <person name="Lin M.F."/>
            <person name="Santos M.A."/>
            <person name="Sakthikumar S."/>
            <person name="Munro C.A."/>
            <person name="Rheinbay E."/>
            <person name="Grabherr M."/>
            <person name="Forche A."/>
            <person name="Reedy J.L."/>
            <person name="Agrafioti I."/>
            <person name="Arnaud M.B."/>
            <person name="Bates S."/>
            <person name="Brown A.J."/>
            <person name="Brunke S."/>
            <person name="Costanzo M.C."/>
            <person name="Fitzpatrick D.A."/>
            <person name="de Groot P.W."/>
            <person name="Harris D."/>
            <person name="Hoyer L.L."/>
            <person name="Hube B."/>
            <person name="Klis F.M."/>
            <person name="Kodira C."/>
            <person name="Lennard N."/>
            <person name="Logue M.E."/>
            <person name="Martin R."/>
            <person name="Neiman A.M."/>
            <person name="Nikolaou E."/>
            <person name="Quail M.A."/>
            <person name="Quinn J."/>
            <person name="Santos M.C."/>
            <person name="Schmitzberger F.F."/>
            <person name="Sherlock G."/>
            <person name="Shah P."/>
            <person name="Silverstein K.A."/>
            <person name="Skrzypek M.S."/>
            <person name="Soll D."/>
            <person name="Staggs R."/>
            <person name="Stansfield I."/>
            <person name="Stumpf M.P."/>
            <person name="Sudbery P.E."/>
            <person name="Srikantha T."/>
            <person name="Zeng Q."/>
            <person name="Berman J."/>
            <person name="Berriman M."/>
            <person name="Heitman J."/>
            <person name="Gow N.A."/>
            <person name="Lorenz M.C."/>
            <person name="Birren B.W."/>
            <person name="Kellis M."/>
            <person name="Cuomo C.A."/>
        </authorList>
    </citation>
    <scope>NUCLEOTIDE SEQUENCE [LARGE SCALE GENOMIC DNA]</scope>
    <source>
        <strain evidence="10">ATCC 11503 / BCRC 21390 / CBS 2605 / JCM 1781 / NBRC 1676 / NRRL YB-4239</strain>
    </source>
</reference>
<dbReference type="Proteomes" id="UP000001996">
    <property type="component" value="Unassembled WGS sequence"/>
</dbReference>
<dbReference type="SMART" id="SM00184">
    <property type="entry name" value="RING"/>
    <property type="match status" value="1"/>
</dbReference>
<evidence type="ECO:0000259" key="8">
    <source>
        <dbReference type="PROSITE" id="PS50271"/>
    </source>
</evidence>
<dbReference type="Pfam" id="PF07576">
    <property type="entry name" value="BRAP2"/>
    <property type="match status" value="1"/>
</dbReference>
<evidence type="ECO:0000256" key="6">
    <source>
        <dbReference type="SAM" id="MobiDB-lite"/>
    </source>
</evidence>
<evidence type="ECO:0000256" key="5">
    <source>
        <dbReference type="SAM" id="Coils"/>
    </source>
</evidence>
<dbReference type="GO" id="GO:0008139">
    <property type="term" value="F:nuclear localization sequence binding"/>
    <property type="evidence" value="ECO:0007669"/>
    <property type="project" value="EnsemblFungi"/>
</dbReference>
<sequence>MMIGTDSYHILIEDTSATSTTSSKDDYRNSNIMVTEIDLDTLRNRKALQRGIEPIRAKLIGNGIIRIYREFEFEREEAVVEEQEKEQEIEADGKQKDVYRSETSKHTTRKKLVSKPGDDSMIAILAIPTYFTATDLLGFIGEHFVQEISHIRVLKSEKPNRFLGLIKFRDIVKAAEFQYQFDGKNFNSMEPETCHVIYVKSIQSNFSRQADEIQSMIPFLLLDPFTSVPSLSLTTDITGKSASTSKQFDLVSSNPIVELPSCPVCLERMDATITGLLTIPCQHTFHCQCLLKWRDDSCPVCRYSHSLATSQDIRQASARFRHLSRSELTLRGAASLLRRSSTAISEEAIVDDDGREGDVGVSESESCAECTERSNLWICLICGNVGCSRYAPEQHSLKHFVATGHCFAMEISTSRVWDYAGDNYVHRLITNEADGKLVELPDKDVAHSSSKSQAGVTDKVDAVGFEYSQLLISQLASQREYYEELIMQRDNLLLSHQKSSSLPDTSGDTKIDINTNTSKSANVTSISDLEARVEELALKVEELNSNVVPSLKGKVQNKEERISALLRELSTIKTLNEAFSRKIEFLTSANNDQKKIIEKLEQEKKELGEQVTDLMFFLDSKEKFKDEPEDVRQGTVVILEPQSRSTSNSTTKKKKKKSKK</sequence>
<evidence type="ECO:0000259" key="7">
    <source>
        <dbReference type="PROSITE" id="PS50089"/>
    </source>
</evidence>
<dbReference type="eggNOG" id="KOG0804">
    <property type="taxonomic scope" value="Eukaryota"/>
</dbReference>
<dbReference type="InterPro" id="IPR011422">
    <property type="entry name" value="BRAP2/ETP1_RRM"/>
</dbReference>
<feature type="domain" description="UBP-type" evidence="8">
    <location>
        <begin position="346"/>
        <end position="444"/>
    </location>
</feature>
<feature type="compositionally biased region" description="Basic and acidic residues" evidence="6">
    <location>
        <begin position="86"/>
        <end position="105"/>
    </location>
</feature>
<dbReference type="GO" id="GO:0045471">
    <property type="term" value="P:response to ethanol"/>
    <property type="evidence" value="ECO:0007669"/>
    <property type="project" value="EnsemblFungi"/>
</dbReference>
<evidence type="ECO:0000256" key="2">
    <source>
        <dbReference type="ARBA" id="ARBA00022771"/>
    </source>
</evidence>
<dbReference type="GO" id="GO:0008270">
    <property type="term" value="F:zinc ion binding"/>
    <property type="evidence" value="ECO:0007669"/>
    <property type="project" value="UniProtKB-KW"/>
</dbReference>
<protein>
    <recommendedName>
        <fullName evidence="11">RING-10 protein</fullName>
    </recommendedName>
</protein>
<dbReference type="GO" id="GO:0016567">
    <property type="term" value="P:protein ubiquitination"/>
    <property type="evidence" value="ECO:0007669"/>
    <property type="project" value="TreeGrafter"/>
</dbReference>
<dbReference type="CDD" id="cd12717">
    <property type="entry name" value="RRM_ETP1"/>
    <property type="match status" value="1"/>
</dbReference>
<gene>
    <name evidence="9" type="ORF">LELG_00584</name>
</gene>
<evidence type="ECO:0000256" key="3">
    <source>
        <dbReference type="ARBA" id="ARBA00022833"/>
    </source>
</evidence>
<evidence type="ECO:0000313" key="9">
    <source>
        <dbReference type="EMBL" id="EDK42406.1"/>
    </source>
</evidence>
<dbReference type="AlphaFoldDB" id="A5DT98"/>
<dbReference type="HOGENOM" id="CLU_009969_0_1_1"/>
<dbReference type="KEGG" id="lel:PVL30_000568"/>
<dbReference type="Pfam" id="PF13639">
    <property type="entry name" value="zf-RING_2"/>
    <property type="match status" value="1"/>
</dbReference>
<feature type="coiled-coil region" evidence="5">
    <location>
        <begin position="526"/>
        <end position="610"/>
    </location>
</feature>
<dbReference type="PROSITE" id="PS50089">
    <property type="entry name" value="ZF_RING_2"/>
    <property type="match status" value="1"/>
</dbReference>
<dbReference type="FunCoup" id="A5DT98">
    <property type="interactions" value="721"/>
</dbReference>
<dbReference type="GO" id="GO:0005737">
    <property type="term" value="C:cytoplasm"/>
    <property type="evidence" value="ECO:0007669"/>
    <property type="project" value="TreeGrafter"/>
</dbReference>
<dbReference type="STRING" id="379508.A5DT98"/>